<dbReference type="InterPro" id="IPR036361">
    <property type="entry name" value="SAP_dom_sf"/>
</dbReference>
<comment type="caution">
    <text evidence="4">The sequence shown here is derived from an EMBL/GenBank/DDBJ whole genome shotgun (WGS) entry which is preliminary data.</text>
</comment>
<dbReference type="InterPro" id="IPR003034">
    <property type="entry name" value="SAP_dom"/>
</dbReference>
<keyword evidence="6" id="KW-1185">Reference proteome</keyword>
<feature type="coiled-coil region" evidence="1">
    <location>
        <begin position="247"/>
        <end position="281"/>
    </location>
</feature>
<feature type="non-terminal residue" evidence="4">
    <location>
        <position position="632"/>
    </location>
</feature>
<organism evidence="4">
    <name type="scientific">Cladocopium goreaui</name>
    <dbReference type="NCBI Taxonomy" id="2562237"/>
    <lineage>
        <taxon>Eukaryota</taxon>
        <taxon>Sar</taxon>
        <taxon>Alveolata</taxon>
        <taxon>Dinophyceae</taxon>
        <taxon>Suessiales</taxon>
        <taxon>Symbiodiniaceae</taxon>
        <taxon>Cladocopium</taxon>
    </lineage>
</organism>
<reference evidence="5 6" key="2">
    <citation type="submission" date="2024-05" db="EMBL/GenBank/DDBJ databases">
        <authorList>
            <person name="Chen Y."/>
            <person name="Shah S."/>
            <person name="Dougan E. K."/>
            <person name="Thang M."/>
            <person name="Chan C."/>
        </authorList>
    </citation>
    <scope>NUCLEOTIDE SEQUENCE [LARGE SCALE GENOMIC DNA]</scope>
</reference>
<dbReference type="SUPFAM" id="SSF68906">
    <property type="entry name" value="SAP domain"/>
    <property type="match status" value="1"/>
</dbReference>
<evidence type="ECO:0000313" key="5">
    <source>
        <dbReference type="EMBL" id="CAL4791319.1"/>
    </source>
</evidence>
<feature type="region of interest" description="Disordered" evidence="2">
    <location>
        <begin position="311"/>
        <end position="330"/>
    </location>
</feature>
<keyword evidence="1" id="KW-0175">Coiled coil</keyword>
<dbReference type="PROSITE" id="PS50800">
    <property type="entry name" value="SAP"/>
    <property type="match status" value="1"/>
</dbReference>
<reference evidence="4" key="1">
    <citation type="submission" date="2022-10" db="EMBL/GenBank/DDBJ databases">
        <authorList>
            <person name="Chen Y."/>
            <person name="Dougan E. K."/>
            <person name="Chan C."/>
            <person name="Rhodes N."/>
            <person name="Thang M."/>
        </authorList>
    </citation>
    <scope>NUCLEOTIDE SEQUENCE</scope>
</reference>
<proteinExistence type="predicted"/>
<gene>
    <name evidence="4" type="ORF">C1SCF055_LOCUS29825</name>
</gene>
<accession>A0A9P1D7J4</accession>
<dbReference type="AlphaFoldDB" id="A0A9P1D7J4"/>
<evidence type="ECO:0000313" key="4">
    <source>
        <dbReference type="EMBL" id="CAI4004007.1"/>
    </source>
</evidence>
<sequence length="632" mass="68421">MAAEGATYGPLRIPELRWLCQQRGLTPYGRKRELLSRLEEQDQQEEVPFAECPAPGLEPFRELEELAAQLAEAKLPAAAAAAAAATASAVPKVAPAQPKGHPVAPAQAKVPPAVPPVLPVPPISRPEGVGLSHEERALRSLLEFFACSDVERKGQDALFNCKYREFIHSIYHVLQPDLAGASPAATTAAAATAAAAACTTDTLLRSAANGDGGTGSAEMWKKCMELIENHLQVCHLQIKHDALCEELEAINKAAMEKSQQVSEVRQQLDQLIEAEASQRQQLLGRARLQLSGWLEKAEDTEGLDGLEAEADEAAPANGAGPTATSATERNRSLQQLSELFPHCVDPGALEALVPHLHLTPQEWSQVWPAFQLRGAAEATALGVLFSLASKHQGMVDIVVHLVGTRRVKLESFREAVAQAVPQDLGSGGQWIDEELPPRSRSMRDTLCQTFVQLFPLCQDADQGPRHTWNFDTWWAELTTSLQGAAPGAALALVAGTLLQLQQKGPLTLELVLRPKRRRRVWTWLTQQVEMLPEAQSVASFMARLGRHSMQAGAGPRPSSVVTSAVEAVEVEDVEDVAQEVKVVEVAELADDLREAAWYQTAADAQSGTKVVSVGLSWMQALIPKILVTRMHV</sequence>
<name>A0A9P1D7J4_9DINO</name>
<dbReference type="EMBL" id="CAMXCT010003347">
    <property type="protein sequence ID" value="CAI4004007.1"/>
    <property type="molecule type" value="Genomic_DNA"/>
</dbReference>
<evidence type="ECO:0000259" key="3">
    <source>
        <dbReference type="PROSITE" id="PS50800"/>
    </source>
</evidence>
<feature type="domain" description="SAP" evidence="3">
    <location>
        <begin position="8"/>
        <end position="42"/>
    </location>
</feature>
<evidence type="ECO:0000313" key="6">
    <source>
        <dbReference type="Proteomes" id="UP001152797"/>
    </source>
</evidence>
<dbReference type="EMBL" id="CAMXCT030003347">
    <property type="protein sequence ID" value="CAL4791319.1"/>
    <property type="molecule type" value="Genomic_DNA"/>
</dbReference>
<dbReference type="Gene3D" id="1.10.720.30">
    <property type="entry name" value="SAP domain"/>
    <property type="match status" value="1"/>
</dbReference>
<dbReference type="Proteomes" id="UP001152797">
    <property type="component" value="Unassembled WGS sequence"/>
</dbReference>
<evidence type="ECO:0000256" key="2">
    <source>
        <dbReference type="SAM" id="MobiDB-lite"/>
    </source>
</evidence>
<evidence type="ECO:0000256" key="1">
    <source>
        <dbReference type="SAM" id="Coils"/>
    </source>
</evidence>
<feature type="compositionally biased region" description="Low complexity" evidence="2">
    <location>
        <begin position="313"/>
        <end position="327"/>
    </location>
</feature>
<dbReference type="EMBL" id="CAMXCT020003347">
    <property type="protein sequence ID" value="CAL1157382.1"/>
    <property type="molecule type" value="Genomic_DNA"/>
</dbReference>
<dbReference type="OrthoDB" id="445357at2759"/>
<protein>
    <recommendedName>
        <fullName evidence="3">SAP domain-containing protein</fullName>
    </recommendedName>
</protein>